<dbReference type="Proteomes" id="UP000298111">
    <property type="component" value="Unassembled WGS sequence"/>
</dbReference>
<feature type="region of interest" description="Disordered" evidence="1">
    <location>
        <begin position="137"/>
        <end position="185"/>
    </location>
</feature>
<accession>A0A8H1QLN4</accession>
<comment type="caution">
    <text evidence="2">The sequence shown here is derived from an EMBL/GenBank/DDBJ whole genome shotgun (WGS) entry which is preliminary data.</text>
</comment>
<sequence length="185" mass="20185">MAGDGGDGKGAAGGKGPAPGEGYAVEIAEVRKVMTPLEESVVAAHKIKDDWKKMAGEIDFAATVDIEKPAKDVLSKWGFGMGRIAQHTDDILVTLRQVLSAYVMADLLRIKDFSPTEDNMAKLPAGDHGLEVWREGHRGKFDPAPKSLQEQWDEEPKPKEAPRIRRLGDDQVIDWEPRDDGGSIA</sequence>
<dbReference type="RefSeq" id="WP_031175374.1">
    <property type="nucleotide sequence ID" value="NZ_BBQG01000015.1"/>
</dbReference>
<proteinExistence type="predicted"/>
<evidence type="ECO:0000313" key="2">
    <source>
        <dbReference type="EMBL" id="TGG77682.1"/>
    </source>
</evidence>
<evidence type="ECO:0000256" key="1">
    <source>
        <dbReference type="SAM" id="MobiDB-lite"/>
    </source>
</evidence>
<name>A0A8H1QLN4_9ACTN</name>
<feature type="compositionally biased region" description="Basic and acidic residues" evidence="1">
    <location>
        <begin position="154"/>
        <end position="185"/>
    </location>
</feature>
<evidence type="ECO:0000313" key="3">
    <source>
        <dbReference type="Proteomes" id="UP000298111"/>
    </source>
</evidence>
<organism evidence="2 3">
    <name type="scientific">Streptomyces albus</name>
    <dbReference type="NCBI Taxonomy" id="1888"/>
    <lineage>
        <taxon>Bacteria</taxon>
        <taxon>Bacillati</taxon>
        <taxon>Actinomycetota</taxon>
        <taxon>Actinomycetes</taxon>
        <taxon>Kitasatosporales</taxon>
        <taxon>Streptomycetaceae</taxon>
        <taxon>Streptomyces</taxon>
    </lineage>
</organism>
<dbReference type="AlphaFoldDB" id="A0A8H1QLN4"/>
<dbReference type="EMBL" id="RCIY01000090">
    <property type="protein sequence ID" value="TGG77682.1"/>
    <property type="molecule type" value="Genomic_DNA"/>
</dbReference>
<gene>
    <name evidence="2" type="ORF">D8771_26790</name>
</gene>
<protein>
    <submittedName>
        <fullName evidence="2">Uncharacterized protein</fullName>
    </submittedName>
</protein>
<dbReference type="GeneID" id="75182217"/>
<reference evidence="2 3" key="1">
    <citation type="submission" date="2018-10" db="EMBL/GenBank/DDBJ databases">
        <title>Isolation of pseudouridimycin from Streptomyces albus DSM 40763.</title>
        <authorList>
            <person name="Rosenqvist P."/>
            <person name="Metsae-Ketelae M."/>
            <person name="Virta P."/>
        </authorList>
    </citation>
    <scope>NUCLEOTIDE SEQUENCE [LARGE SCALE GENOMIC DNA]</scope>
    <source>
        <strain evidence="2 3">DSM 40763</strain>
    </source>
</reference>